<protein>
    <submittedName>
        <fullName evidence="1">Uncharacterized protein</fullName>
    </submittedName>
</protein>
<comment type="caution">
    <text evidence="1">The sequence shown here is derived from an EMBL/GenBank/DDBJ whole genome shotgun (WGS) entry which is preliminary data.</text>
</comment>
<reference evidence="1 2" key="1">
    <citation type="submission" date="2020-10" db="EMBL/GenBank/DDBJ databases">
        <title>Sequencing the genomes of 1000 actinobacteria strains.</title>
        <authorList>
            <person name="Klenk H.-P."/>
        </authorList>
    </citation>
    <scope>NUCLEOTIDE SEQUENCE [LARGE SCALE GENOMIC DNA]</scope>
    <source>
        <strain evidence="1 2">DSM 43748</strain>
    </source>
</reference>
<keyword evidence="2" id="KW-1185">Reference proteome</keyword>
<gene>
    <name evidence="1" type="ORF">H4W81_005355</name>
</gene>
<accession>A0ABR9KKN3</accession>
<sequence>MASQSRASHLLDVLLAEFGPSIERDSLSLLQRKFSAI</sequence>
<dbReference type="Proteomes" id="UP000661607">
    <property type="component" value="Unassembled WGS sequence"/>
</dbReference>
<proteinExistence type="predicted"/>
<name>A0ABR9KKN3_9ACTN</name>
<organism evidence="1 2">
    <name type="scientific">Nonomuraea africana</name>
    <dbReference type="NCBI Taxonomy" id="46171"/>
    <lineage>
        <taxon>Bacteria</taxon>
        <taxon>Bacillati</taxon>
        <taxon>Actinomycetota</taxon>
        <taxon>Actinomycetes</taxon>
        <taxon>Streptosporangiales</taxon>
        <taxon>Streptosporangiaceae</taxon>
        <taxon>Nonomuraea</taxon>
    </lineage>
</organism>
<evidence type="ECO:0000313" key="2">
    <source>
        <dbReference type="Proteomes" id="UP000661607"/>
    </source>
</evidence>
<dbReference type="EMBL" id="JADBEF010000001">
    <property type="protein sequence ID" value="MBE1562576.1"/>
    <property type="molecule type" value="Genomic_DNA"/>
</dbReference>
<evidence type="ECO:0000313" key="1">
    <source>
        <dbReference type="EMBL" id="MBE1562576.1"/>
    </source>
</evidence>